<dbReference type="Proteomes" id="UP001598130">
    <property type="component" value="Unassembled WGS sequence"/>
</dbReference>
<name>A0ABW6CN48_9CAUL</name>
<comment type="caution">
    <text evidence="1">The sequence shown here is derived from an EMBL/GenBank/DDBJ whole genome shotgun (WGS) entry which is preliminary data.</text>
</comment>
<dbReference type="EMBL" id="JAOTJD010000005">
    <property type="protein sequence ID" value="MFD3263151.1"/>
    <property type="molecule type" value="Genomic_DNA"/>
</dbReference>
<keyword evidence="2" id="KW-1185">Reference proteome</keyword>
<protein>
    <submittedName>
        <fullName evidence="1">Uncharacterized protein</fullName>
    </submittedName>
</protein>
<evidence type="ECO:0000313" key="2">
    <source>
        <dbReference type="Proteomes" id="UP001598130"/>
    </source>
</evidence>
<evidence type="ECO:0000313" key="1">
    <source>
        <dbReference type="EMBL" id="MFD3263151.1"/>
    </source>
</evidence>
<gene>
    <name evidence="1" type="ORF">OCL97_04115</name>
</gene>
<dbReference type="RefSeq" id="WP_377367853.1">
    <property type="nucleotide sequence ID" value="NZ_JAOTJD010000005.1"/>
</dbReference>
<accession>A0ABW6CN48</accession>
<sequence>MKRSRHPLIAYLCALGLLLFAVTVGTLVQHGAGQISGLFFAAVTAMVGGAEIQERWP</sequence>
<reference evidence="1 2" key="1">
    <citation type="submission" date="2022-09" db="EMBL/GenBank/DDBJ databases">
        <title>New species of Phenylobacterium.</title>
        <authorList>
            <person name="Mieszkin S."/>
        </authorList>
    </citation>
    <scope>NUCLEOTIDE SEQUENCE [LARGE SCALE GENOMIC DNA]</scope>
    <source>
        <strain evidence="1 2">HK31-G</strain>
    </source>
</reference>
<proteinExistence type="predicted"/>
<organism evidence="1 2">
    <name type="scientific">Phenylobacterium ferrooxidans</name>
    <dbReference type="NCBI Taxonomy" id="2982689"/>
    <lineage>
        <taxon>Bacteria</taxon>
        <taxon>Pseudomonadati</taxon>
        <taxon>Pseudomonadota</taxon>
        <taxon>Alphaproteobacteria</taxon>
        <taxon>Caulobacterales</taxon>
        <taxon>Caulobacteraceae</taxon>
        <taxon>Phenylobacterium</taxon>
    </lineage>
</organism>